<dbReference type="InterPro" id="IPR002404">
    <property type="entry name" value="IRS_PTB"/>
</dbReference>
<dbReference type="GO" id="GO:0005829">
    <property type="term" value="C:cytosol"/>
    <property type="evidence" value="ECO:0007669"/>
    <property type="project" value="TreeGrafter"/>
</dbReference>
<dbReference type="GO" id="GO:0005886">
    <property type="term" value="C:plasma membrane"/>
    <property type="evidence" value="ECO:0007669"/>
    <property type="project" value="TreeGrafter"/>
</dbReference>
<feature type="region of interest" description="Disordered" evidence="3">
    <location>
        <begin position="472"/>
        <end position="533"/>
    </location>
</feature>
<dbReference type="FunFam" id="2.30.29.30:FF:000029">
    <property type="entry name" value="Insulin receptor substrate 1"/>
    <property type="match status" value="1"/>
</dbReference>
<dbReference type="EMBL" id="DYDO01000002">
    <property type="protein sequence ID" value="DBA29655.1"/>
    <property type="molecule type" value="Genomic_DNA"/>
</dbReference>
<keyword evidence="2" id="KW-0807">Transducer</keyword>
<dbReference type="CDD" id="cd01204">
    <property type="entry name" value="PTB_IRS"/>
    <property type="match status" value="1"/>
</dbReference>
<dbReference type="SUPFAM" id="SSF50729">
    <property type="entry name" value="PH domain-like"/>
    <property type="match status" value="2"/>
</dbReference>
<dbReference type="Pfam" id="PF02174">
    <property type="entry name" value="IRS"/>
    <property type="match status" value="1"/>
</dbReference>
<feature type="domain" description="IRS-type PTB" evidence="5">
    <location>
        <begin position="126"/>
        <end position="230"/>
    </location>
</feature>
<dbReference type="SMART" id="SM01244">
    <property type="entry name" value="IRS"/>
    <property type="match status" value="1"/>
</dbReference>
<evidence type="ECO:0000256" key="1">
    <source>
        <dbReference type="ARBA" id="ARBA00022553"/>
    </source>
</evidence>
<evidence type="ECO:0000256" key="3">
    <source>
        <dbReference type="SAM" id="MobiDB-lite"/>
    </source>
</evidence>
<dbReference type="Proteomes" id="UP001181693">
    <property type="component" value="Unassembled WGS sequence"/>
</dbReference>
<evidence type="ECO:0000259" key="5">
    <source>
        <dbReference type="PROSITE" id="PS51064"/>
    </source>
</evidence>
<organism evidence="6 7">
    <name type="scientific">Pyxicephalus adspersus</name>
    <name type="common">African bullfrog</name>
    <dbReference type="NCBI Taxonomy" id="30357"/>
    <lineage>
        <taxon>Eukaryota</taxon>
        <taxon>Metazoa</taxon>
        <taxon>Chordata</taxon>
        <taxon>Craniata</taxon>
        <taxon>Vertebrata</taxon>
        <taxon>Euteleostomi</taxon>
        <taxon>Amphibia</taxon>
        <taxon>Batrachia</taxon>
        <taxon>Anura</taxon>
        <taxon>Neobatrachia</taxon>
        <taxon>Ranoidea</taxon>
        <taxon>Pyxicephalidae</taxon>
        <taxon>Pyxicephalinae</taxon>
        <taxon>Pyxicephalus</taxon>
    </lineage>
</organism>
<comment type="caution">
    <text evidence="6">The sequence shown here is derived from an EMBL/GenBank/DDBJ whole genome shotgun (WGS) entry which is preliminary data.</text>
</comment>
<dbReference type="GO" id="GO:0043548">
    <property type="term" value="F:phosphatidylinositol 3-kinase binding"/>
    <property type="evidence" value="ECO:0007669"/>
    <property type="project" value="TreeGrafter"/>
</dbReference>
<dbReference type="AlphaFoldDB" id="A0AAV3B2S0"/>
<dbReference type="GO" id="GO:0005158">
    <property type="term" value="F:insulin receptor binding"/>
    <property type="evidence" value="ECO:0007669"/>
    <property type="project" value="InterPro"/>
</dbReference>
<dbReference type="Gene3D" id="2.30.29.30">
    <property type="entry name" value="Pleckstrin-homology domain (PH domain)/Phosphotyrosine-binding domain (PTB)"/>
    <property type="match status" value="2"/>
</dbReference>
<dbReference type="InterPro" id="IPR011993">
    <property type="entry name" value="PH-like_dom_sf"/>
</dbReference>
<feature type="compositionally biased region" description="Polar residues" evidence="3">
    <location>
        <begin position="606"/>
        <end position="615"/>
    </location>
</feature>
<proteinExistence type="predicted"/>
<dbReference type="PROSITE" id="PS51064">
    <property type="entry name" value="IRS_PTB"/>
    <property type="match status" value="1"/>
</dbReference>
<accession>A0AAV3B2S0</accession>
<evidence type="ECO:0000256" key="2">
    <source>
        <dbReference type="ARBA" id="ARBA00023224"/>
    </source>
</evidence>
<dbReference type="InterPro" id="IPR001849">
    <property type="entry name" value="PH_domain"/>
</dbReference>
<dbReference type="PANTHER" id="PTHR10614">
    <property type="entry name" value="INSULIN RECEPTOR SUBSTRATE"/>
    <property type="match status" value="1"/>
</dbReference>
<keyword evidence="1" id="KW-0597">Phosphoprotein</keyword>
<feature type="compositionally biased region" description="Basic and acidic residues" evidence="3">
    <location>
        <begin position="284"/>
        <end position="302"/>
    </location>
</feature>
<dbReference type="PRINTS" id="PR00628">
    <property type="entry name" value="INSULINRSI"/>
</dbReference>
<feature type="region of interest" description="Disordered" evidence="3">
    <location>
        <begin position="606"/>
        <end position="661"/>
    </location>
</feature>
<feature type="compositionally biased region" description="Polar residues" evidence="3">
    <location>
        <begin position="313"/>
        <end position="324"/>
    </location>
</feature>
<reference evidence="6" key="1">
    <citation type="thesis" date="2020" institute="ProQuest LLC" country="789 East Eisenhower Parkway, Ann Arbor, MI, USA">
        <title>Comparative Genomics and Chromosome Evolution.</title>
        <authorList>
            <person name="Mudd A.B."/>
        </authorList>
    </citation>
    <scope>NUCLEOTIDE SEQUENCE</scope>
    <source>
        <strain evidence="6">1538</strain>
        <tissue evidence="6">Blood</tissue>
    </source>
</reference>
<evidence type="ECO:0000313" key="7">
    <source>
        <dbReference type="Proteomes" id="UP001181693"/>
    </source>
</evidence>
<gene>
    <name evidence="6" type="ORF">GDO54_005721</name>
</gene>
<keyword evidence="7" id="KW-1185">Reference proteome</keyword>
<feature type="region of interest" description="Disordered" evidence="3">
    <location>
        <begin position="228"/>
        <end position="327"/>
    </location>
</feature>
<name>A0AAV3B2S0_PYXAD</name>
<dbReference type="PROSITE" id="PS50003">
    <property type="entry name" value="PH_DOMAIN"/>
    <property type="match status" value="1"/>
</dbReference>
<dbReference type="SMART" id="SM00310">
    <property type="entry name" value="PTBI"/>
    <property type="match status" value="1"/>
</dbReference>
<protein>
    <submittedName>
        <fullName evidence="6">Uncharacterized protein</fullName>
    </submittedName>
</protein>
<dbReference type="CDD" id="cd01257">
    <property type="entry name" value="PH_IRS"/>
    <property type="match status" value="1"/>
</dbReference>
<dbReference type="InterPro" id="IPR039011">
    <property type="entry name" value="IRS"/>
</dbReference>
<evidence type="ECO:0000259" key="4">
    <source>
        <dbReference type="PROSITE" id="PS50003"/>
    </source>
</evidence>
<dbReference type="SMART" id="SM00233">
    <property type="entry name" value="PH"/>
    <property type="match status" value="1"/>
</dbReference>
<dbReference type="PANTHER" id="PTHR10614:SF14">
    <property type="entry name" value="INSULIN RECEPTOR SUBSTRATE 1"/>
    <property type="match status" value="1"/>
</dbReference>
<feature type="compositionally biased region" description="Polar residues" evidence="3">
    <location>
        <begin position="235"/>
        <end position="245"/>
    </location>
</feature>
<evidence type="ECO:0000313" key="6">
    <source>
        <dbReference type="EMBL" id="DBA29655.1"/>
    </source>
</evidence>
<sequence>MDDIKKSGYLRKQKSMRKRYFVLRGPGPRGPARLEYYENEKKFRLVDGSSGPRGTVNLEEAFGVNKRADAKRRHLLVLYTRDSGLCVSADGEEEQEAWYQAILELQAQARSLTTSADASTWPVPPFREVWQVSVRPRGLGQTRNLSGTYRLCLTDRTLSLLRLRCDNPSVTLQLMNVRRCGHSDNYFFVEVGRSAVTGPGELWMQVEDSVVAQNMHETILEAMKSLSEEFRPRTKSQSLSSTPITVPSRRHLPNPPPPSQVGLSRRSRIEVSLDSSPAAKPHSLPRDHSPRSPEEEEKRPRVEAIQPPVDYGSASSDEYGSSPSLHEPPIFLPPSPVTGETNYISMGQLGRRSLALDLVSVPITPNEEDGGKAIKLEHEDNYAMMGKCEPRPEAGYMPMLPGSRSQDYMPMTPNSISPPAPIELAGYVLMSPLGSCSPEQERISWPPSGGMSVGSVDSQASDYMNMWPLSRSASSTPPLMEKPLPLSNGPTRIPASYRSLPRSYKLDPVPPARSSCSSSSDSLEEVSGGRSRRPLSISVDTWRANTLPGNYRRPPSPGEYVSINFRAKQTRKDSHVPQAEYIAMDTQHPDVANGDYTKMMFEPGTRRSQAPSIANQKVEKVSLPTPENVSGPGTTEAFPRPTSKKTSRPTSSVEKSAKPSVEADCWPTVATDNTFRPIDKPSLAAKMAEAQVEGVLGVAEKTSVTKPPPDDGELRSLLAGCSLHNGQDRTKFVRADHLTRVRHCSDTLNAAASCNGNRAQTKESGLNYIDLDLAKDVGTAPPTAYLVTASVPQPVKSATLGTNPCINTYASIDFQMSGELRRGSRDGTEC</sequence>
<feature type="domain" description="PH" evidence="4">
    <location>
        <begin position="3"/>
        <end position="107"/>
    </location>
</feature>
<dbReference type="Pfam" id="PF00169">
    <property type="entry name" value="PH"/>
    <property type="match status" value="1"/>
</dbReference>
<dbReference type="GO" id="GO:0008286">
    <property type="term" value="P:insulin receptor signaling pathway"/>
    <property type="evidence" value="ECO:0007669"/>
    <property type="project" value="InterPro"/>
</dbReference>